<evidence type="ECO:0000259" key="3">
    <source>
        <dbReference type="Pfam" id="PF18705"/>
    </source>
</evidence>
<name>A0A0M0L807_9BACL</name>
<dbReference type="RefSeq" id="WP_053419025.1">
    <property type="nucleotide sequence ID" value="NZ_LILB01000009.1"/>
</dbReference>
<sequence>MTDQYKKWANLNVEDIEPMDVTDIEKARMKQRIINKKATKIKRPVWRIVSVALVILVASATTVSFAIPSVASQFPFIKGIVNYFTSDNDKLYEQYVDYATDIEQLEMSNGITMMIENAVFDGNTITITYALETEHDLGGNPRVGQFIDVEGSVAIGGIDSLQQISPTKYVGLARVTPTFKKGLEKVQVQWSPKSFTNDITDETINGDWKFNFELKKIQDEIQLVNQSMTDAGMTLIINEIRKTDVSTIIKMKQITESRLLKKWHLASPTLVIRDDVGNVYQVVDNGGSSMDNGATAEWSQSIGVIDKRATKLYIEPTMILSLGEAKGSEKYKMKTIEISLD</sequence>
<feature type="transmembrane region" description="Helical" evidence="1">
    <location>
        <begin position="45"/>
        <end position="67"/>
    </location>
</feature>
<accession>A0A0M0L807</accession>
<comment type="caution">
    <text evidence="4">The sequence shown here is derived from an EMBL/GenBank/DDBJ whole genome shotgun (WGS) entry which is preliminary data.</text>
</comment>
<gene>
    <name evidence="4" type="ORF">AMD00_21340</name>
</gene>
<evidence type="ECO:0008006" key="6">
    <source>
        <dbReference type="Google" id="ProtNLM"/>
    </source>
</evidence>
<proteinExistence type="predicted"/>
<dbReference type="Pfam" id="PF13786">
    <property type="entry name" value="DUF4179"/>
    <property type="match status" value="1"/>
</dbReference>
<evidence type="ECO:0000313" key="5">
    <source>
        <dbReference type="Proteomes" id="UP000036867"/>
    </source>
</evidence>
<dbReference type="InterPro" id="IPR040680">
    <property type="entry name" value="DUF5643"/>
</dbReference>
<feature type="domain" description="DUF5643" evidence="3">
    <location>
        <begin position="221"/>
        <end position="340"/>
    </location>
</feature>
<dbReference type="Proteomes" id="UP000036867">
    <property type="component" value="Unassembled WGS sequence"/>
</dbReference>
<keyword evidence="1" id="KW-0472">Membrane</keyword>
<evidence type="ECO:0000259" key="2">
    <source>
        <dbReference type="Pfam" id="PF13786"/>
    </source>
</evidence>
<keyword evidence="1" id="KW-0812">Transmembrane</keyword>
<reference evidence="5" key="1">
    <citation type="submission" date="2015-08" db="EMBL/GenBank/DDBJ databases">
        <title>Fjat-10028 dsm 16317.</title>
        <authorList>
            <person name="Liu B."/>
            <person name="Wang J."/>
            <person name="Zhu Y."/>
            <person name="Liu G."/>
            <person name="Chen Q."/>
            <person name="Chen Z."/>
            <person name="Lan J."/>
            <person name="Che J."/>
            <person name="Ge C."/>
            <person name="Shi H."/>
            <person name="Pan Z."/>
            <person name="Liu X."/>
        </authorList>
    </citation>
    <scope>NUCLEOTIDE SEQUENCE [LARGE SCALE GENOMIC DNA]</scope>
    <source>
        <strain evidence="5">DSM 16317</strain>
    </source>
</reference>
<feature type="domain" description="DUF4179" evidence="2">
    <location>
        <begin position="45"/>
        <end position="132"/>
    </location>
</feature>
<dbReference type="AlphaFoldDB" id="A0A0M0L807"/>
<dbReference type="InterPro" id="IPR025436">
    <property type="entry name" value="DUF4179"/>
</dbReference>
<dbReference type="GeneID" id="301138646"/>
<dbReference type="Gene3D" id="2.60.40.1640">
    <property type="entry name" value="Conserved domain protein"/>
    <property type="match status" value="1"/>
</dbReference>
<evidence type="ECO:0000313" key="4">
    <source>
        <dbReference type="EMBL" id="KOO47220.1"/>
    </source>
</evidence>
<protein>
    <recommendedName>
        <fullName evidence="6">DUF4179 domain-containing protein</fullName>
    </recommendedName>
</protein>
<keyword evidence="1" id="KW-1133">Transmembrane helix</keyword>
<evidence type="ECO:0000256" key="1">
    <source>
        <dbReference type="SAM" id="Phobius"/>
    </source>
</evidence>
<keyword evidence="5" id="KW-1185">Reference proteome</keyword>
<dbReference type="Gene3D" id="2.60.40.1630">
    <property type="entry name" value="bacillus anthracis domain"/>
    <property type="match status" value="1"/>
</dbReference>
<dbReference type="EMBL" id="LILB01000009">
    <property type="protein sequence ID" value="KOO47220.1"/>
    <property type="molecule type" value="Genomic_DNA"/>
</dbReference>
<dbReference type="Pfam" id="PF18705">
    <property type="entry name" value="DUF5643"/>
    <property type="match status" value="1"/>
</dbReference>
<organism evidence="4 5">
    <name type="scientific">Viridibacillus arvi</name>
    <dbReference type="NCBI Taxonomy" id="263475"/>
    <lineage>
        <taxon>Bacteria</taxon>
        <taxon>Bacillati</taxon>
        <taxon>Bacillota</taxon>
        <taxon>Bacilli</taxon>
        <taxon>Bacillales</taxon>
        <taxon>Caryophanaceae</taxon>
        <taxon>Viridibacillus</taxon>
    </lineage>
</organism>
<dbReference type="STRING" id="263475.AMD00_21340"/>